<evidence type="ECO:0000313" key="9">
    <source>
        <dbReference type="Proteomes" id="UP000568158"/>
    </source>
</evidence>
<protein>
    <recommendedName>
        <fullName evidence="2">peptidylprolyl isomerase</fullName>
        <ecNumber evidence="2">5.2.1.8</ecNumber>
    </recommendedName>
</protein>
<evidence type="ECO:0000259" key="5">
    <source>
        <dbReference type="PROSITE" id="PS50072"/>
    </source>
</evidence>
<accession>A0A7D9GXF5</accession>
<name>A0A7D9GXF5_DEKBR</name>
<evidence type="ECO:0000256" key="2">
    <source>
        <dbReference type="ARBA" id="ARBA00013194"/>
    </source>
</evidence>
<gene>
    <name evidence="7" type="ORF">DEBR0S1_10880G</name>
    <name evidence="6" type="ORF">HII12_002446</name>
</gene>
<proteinExistence type="predicted"/>
<dbReference type="Proteomes" id="UP000478008">
    <property type="component" value="Unassembled WGS sequence"/>
</dbReference>
<dbReference type="GO" id="GO:0016018">
    <property type="term" value="F:cyclosporin A binding"/>
    <property type="evidence" value="ECO:0007669"/>
    <property type="project" value="TreeGrafter"/>
</dbReference>
<evidence type="ECO:0000313" key="8">
    <source>
        <dbReference type="Proteomes" id="UP000478008"/>
    </source>
</evidence>
<dbReference type="GO" id="GO:0006457">
    <property type="term" value="P:protein folding"/>
    <property type="evidence" value="ECO:0007669"/>
    <property type="project" value="TreeGrafter"/>
</dbReference>
<dbReference type="GO" id="GO:0005737">
    <property type="term" value="C:cytoplasm"/>
    <property type="evidence" value="ECO:0007669"/>
    <property type="project" value="TreeGrafter"/>
</dbReference>
<evidence type="ECO:0000313" key="6">
    <source>
        <dbReference type="EMBL" id="KAF6012293.1"/>
    </source>
</evidence>
<sequence>MGQLKRCFFTLGENGSEPITVVFKLFCRSLPKTTSNFIDLCTGRYGGHERHCSYKNSLVTRIIAPEYIVQLGKIDRRSSKTISGLDDLLDKQEYAEKAETIREKVRLKHGGYLCVIAGKDSPFEFFITLTDLRKYRNNELKDYLAIGELEKPSVDTLNDWLQQREVDRADKPVKECRIVRCGELVPKENTSTRKLNLEARKDNKKKASGQNKDSVNAYSALFG</sequence>
<dbReference type="InterPro" id="IPR002130">
    <property type="entry name" value="Cyclophilin-type_PPIase_dom"/>
</dbReference>
<dbReference type="PANTHER" id="PTHR11071">
    <property type="entry name" value="PEPTIDYL-PROLYL CIS-TRANS ISOMERASE"/>
    <property type="match status" value="1"/>
</dbReference>
<dbReference type="SUPFAM" id="SSF50891">
    <property type="entry name" value="Cyclophilin-like"/>
    <property type="match status" value="1"/>
</dbReference>
<keyword evidence="8" id="KW-1185">Reference proteome</keyword>
<dbReference type="InterPro" id="IPR029000">
    <property type="entry name" value="Cyclophilin-like_dom_sf"/>
</dbReference>
<organism evidence="7 8">
    <name type="scientific">Dekkera bruxellensis</name>
    <name type="common">Brettanomyces custersii</name>
    <dbReference type="NCBI Taxonomy" id="5007"/>
    <lineage>
        <taxon>Eukaryota</taxon>
        <taxon>Fungi</taxon>
        <taxon>Dikarya</taxon>
        <taxon>Ascomycota</taxon>
        <taxon>Saccharomycotina</taxon>
        <taxon>Pichiomycetes</taxon>
        <taxon>Pichiales</taxon>
        <taxon>Pichiaceae</taxon>
        <taxon>Brettanomyces</taxon>
    </lineage>
</organism>
<dbReference type="EMBL" id="JABCYN010000024">
    <property type="protein sequence ID" value="KAF6012293.1"/>
    <property type="molecule type" value="Genomic_DNA"/>
</dbReference>
<dbReference type="AlphaFoldDB" id="A0A7D9GXF5"/>
<comment type="catalytic activity">
    <reaction evidence="1">
        <text>[protein]-peptidylproline (omega=180) = [protein]-peptidylproline (omega=0)</text>
        <dbReference type="Rhea" id="RHEA:16237"/>
        <dbReference type="Rhea" id="RHEA-COMP:10747"/>
        <dbReference type="Rhea" id="RHEA-COMP:10748"/>
        <dbReference type="ChEBI" id="CHEBI:83833"/>
        <dbReference type="ChEBI" id="CHEBI:83834"/>
        <dbReference type="EC" id="5.2.1.8"/>
    </reaction>
</comment>
<evidence type="ECO:0000256" key="1">
    <source>
        <dbReference type="ARBA" id="ARBA00000971"/>
    </source>
</evidence>
<evidence type="ECO:0000313" key="7">
    <source>
        <dbReference type="EMBL" id="VUG16220.1"/>
    </source>
</evidence>
<evidence type="ECO:0000256" key="4">
    <source>
        <dbReference type="ARBA" id="ARBA00023235"/>
    </source>
</evidence>
<dbReference type="Pfam" id="PF00160">
    <property type="entry name" value="Pro_isomerase"/>
    <property type="match status" value="1"/>
</dbReference>
<evidence type="ECO:0000256" key="3">
    <source>
        <dbReference type="ARBA" id="ARBA00023110"/>
    </source>
</evidence>
<reference evidence="7 8" key="1">
    <citation type="submission" date="2019-07" db="EMBL/GenBank/DDBJ databases">
        <authorList>
            <person name="Friedrich A."/>
            <person name="Schacherer J."/>
        </authorList>
    </citation>
    <scope>NUCLEOTIDE SEQUENCE [LARGE SCALE GENOMIC DNA]</scope>
</reference>
<dbReference type="PANTHER" id="PTHR11071:SF561">
    <property type="entry name" value="PEPTIDYL-PROLYL CIS-TRANS ISOMERASE D-RELATED"/>
    <property type="match status" value="1"/>
</dbReference>
<dbReference type="EC" id="5.2.1.8" evidence="2"/>
<feature type="domain" description="PPIase cyclophilin-type" evidence="5">
    <location>
        <begin position="8"/>
        <end position="183"/>
    </location>
</feature>
<dbReference type="Proteomes" id="UP000568158">
    <property type="component" value="Unassembled WGS sequence"/>
</dbReference>
<dbReference type="GO" id="GO:0003755">
    <property type="term" value="F:peptidyl-prolyl cis-trans isomerase activity"/>
    <property type="evidence" value="ECO:0007669"/>
    <property type="project" value="UniProtKB-KW"/>
</dbReference>
<dbReference type="EMBL" id="CABFWN010000001">
    <property type="protein sequence ID" value="VUG16220.1"/>
    <property type="molecule type" value="Genomic_DNA"/>
</dbReference>
<reference evidence="6 9" key="2">
    <citation type="journal article" date="2020" name="Appl. Microbiol. Biotechnol.">
        <title>Targeted gene deletion in Brettanomyces bruxellensis with an expression-free CRISPR-Cas9 system.</title>
        <authorList>
            <person name="Varela C."/>
            <person name="Bartel C."/>
            <person name="Onetto C."/>
            <person name="Borneman A."/>
        </authorList>
    </citation>
    <scope>NUCLEOTIDE SEQUENCE [LARGE SCALE GENOMIC DNA]</scope>
    <source>
        <strain evidence="6 9">AWRI1613</strain>
    </source>
</reference>
<dbReference type="Gene3D" id="2.40.100.10">
    <property type="entry name" value="Cyclophilin-like"/>
    <property type="match status" value="1"/>
</dbReference>
<keyword evidence="4" id="KW-0413">Isomerase</keyword>
<dbReference type="PROSITE" id="PS50072">
    <property type="entry name" value="CSA_PPIASE_2"/>
    <property type="match status" value="1"/>
</dbReference>
<keyword evidence="3" id="KW-0697">Rotamase</keyword>